<evidence type="ECO:0000256" key="1">
    <source>
        <dbReference type="SAM" id="MobiDB-lite"/>
    </source>
</evidence>
<organism evidence="2 3">
    <name type="scientific">Cupriavidus basilensis</name>
    <dbReference type="NCBI Taxonomy" id="68895"/>
    <lineage>
        <taxon>Bacteria</taxon>
        <taxon>Pseudomonadati</taxon>
        <taxon>Pseudomonadota</taxon>
        <taxon>Betaproteobacteria</taxon>
        <taxon>Burkholderiales</taxon>
        <taxon>Burkholderiaceae</taxon>
        <taxon>Cupriavidus</taxon>
    </lineage>
</organism>
<evidence type="ECO:0000313" key="2">
    <source>
        <dbReference type="EMBL" id="AJG23829.1"/>
    </source>
</evidence>
<dbReference type="KEGG" id="cbw:RR42_s2247"/>
<feature type="compositionally biased region" description="Low complexity" evidence="1">
    <location>
        <begin position="62"/>
        <end position="72"/>
    </location>
</feature>
<evidence type="ECO:0000313" key="3">
    <source>
        <dbReference type="Proteomes" id="UP000031843"/>
    </source>
</evidence>
<dbReference type="STRING" id="68895.RR42_s2247"/>
<proteinExistence type="predicted"/>
<feature type="compositionally biased region" description="Basic and acidic residues" evidence="1">
    <location>
        <begin position="51"/>
        <end position="61"/>
    </location>
</feature>
<dbReference type="AlphaFoldDB" id="A0A0C4YP28"/>
<dbReference type="EMBL" id="CP010537">
    <property type="protein sequence ID" value="AJG23829.1"/>
    <property type="molecule type" value="Genomic_DNA"/>
</dbReference>
<sequence length="72" mass="8162">MHSGMRGWGPRRPLCCGGRGVRWPHSRKPGESVMLSNRLQICHSGAPRQRLSSEHARRPERALPLLARRGRT</sequence>
<protein>
    <submittedName>
        <fullName evidence="2">Uncharacterized protein</fullName>
    </submittedName>
</protein>
<feature type="region of interest" description="Disordered" evidence="1">
    <location>
        <begin position="45"/>
        <end position="72"/>
    </location>
</feature>
<accession>A0A0C4YP28</accession>
<gene>
    <name evidence="2" type="ORF">RR42_s2247</name>
</gene>
<name>A0A0C4YP28_9BURK</name>
<reference evidence="2 3" key="1">
    <citation type="journal article" date="2015" name="Genome Announc.">
        <title>Complete Genome Sequence of Cupriavidus basilensis 4G11, Isolated from the Oak Ridge Field Research Center Site.</title>
        <authorList>
            <person name="Ray J."/>
            <person name="Waters R.J."/>
            <person name="Skerker J.M."/>
            <person name="Kuehl J.V."/>
            <person name="Price M.N."/>
            <person name="Huang J."/>
            <person name="Chakraborty R."/>
            <person name="Arkin A.P."/>
            <person name="Deutschbauer A."/>
        </authorList>
    </citation>
    <scope>NUCLEOTIDE SEQUENCE [LARGE SCALE GENOMIC DNA]</scope>
    <source>
        <strain evidence="2">4G11</strain>
    </source>
</reference>
<keyword evidence="3" id="KW-1185">Reference proteome</keyword>
<dbReference type="Proteomes" id="UP000031843">
    <property type="component" value="Chromosome secondary"/>
</dbReference>